<dbReference type="PROSITE" id="PS51059">
    <property type="entry name" value="PARP_CATALYTIC"/>
    <property type="match status" value="1"/>
</dbReference>
<sequence length="766" mass="85052">MEASVGFVAWRYLLPSTPQGLHGTWKGDRAILTWQTVDAVDEYEVFYRRPGSHDTAPWCSKSSGKSVMAEFDVHTGLPYEAYVVAKNWFGSSDRSSKINGCARAPAPTQFTVVCDPTKPLLSLKWNQVSCSVGYVIKRKSAMESDFHIITTIDSSYITQSQDTNIIYGMSYTYMAISLDRSGESDSSLSVVVCPRVPVPNHFAASTPKGLSATVLLNWQAVPNSIAYHIYRRRAEDPIYQNPILLMTLRNPNANSYLDQTVINNVKYIYTIASEDSAGVSLQSTAVVGMGALIAPNNLSAEPVHGNNCIILSWTEVAGALGYRIWRSGGQPSTEKEIGLLSHEYNTKYVDREAKHETAYNYTVQAFDKNTKYGPKSNGVKAIVSKIMPPSERQKTGQKATVPVMVDVRFGDLITENVDAIIVCLSSDELKNKILNAAGHSVSLIFASVHQRDINGCFKASGGLLPCKNIIFVPWKAPAESLDISEQSIRTFIIIALQCAQQHECQTVAFPAVGCGGLGYDVHTVAKAMVSEAYKQKKSNSQTSIEDSTIPSTWEKTSDTYNLRVNVPVNSSEGQAVLLDFHRTMTNYDSYSRIIRIERVQNERWFLQYQIHKSEFHRRLQQDTEQRLFHGCAGGESAVKSIVEYGFNRSLAGTKHGKYALLFIEFIFIPIFPYLLECFFQIGTAYGLGVYFSSKASESHNYTKLSNSISMGERYMFVCKVLVGKTTQGNASMSTCPAGYDSTGNGSTIYVIYHDVQVYAEYLIIYQ</sequence>
<dbReference type="SMART" id="SM00060">
    <property type="entry name" value="FN3"/>
    <property type="match status" value="4"/>
</dbReference>
<evidence type="ECO:0000313" key="10">
    <source>
        <dbReference type="EMBL" id="CAF1425752.1"/>
    </source>
</evidence>
<evidence type="ECO:0000259" key="8">
    <source>
        <dbReference type="PROSITE" id="PS51059"/>
    </source>
</evidence>
<dbReference type="Gene3D" id="2.60.40.10">
    <property type="entry name" value="Immunoglobulins"/>
    <property type="match status" value="3"/>
</dbReference>
<reference evidence="10" key="1">
    <citation type="submission" date="2021-02" db="EMBL/GenBank/DDBJ databases">
        <authorList>
            <person name="Nowell W R."/>
        </authorList>
    </citation>
    <scope>NUCLEOTIDE SEQUENCE</scope>
</reference>
<dbReference type="AlphaFoldDB" id="A0A815MK99"/>
<dbReference type="GO" id="GO:0003714">
    <property type="term" value="F:transcription corepressor activity"/>
    <property type="evidence" value="ECO:0007669"/>
    <property type="project" value="TreeGrafter"/>
</dbReference>
<dbReference type="Gene3D" id="3.90.228.10">
    <property type="match status" value="2"/>
</dbReference>
<dbReference type="PANTHER" id="PTHR14453">
    <property type="entry name" value="PARP/ZINC FINGER CCCH TYPE DOMAIN CONTAINING PROTEIN"/>
    <property type="match status" value="1"/>
</dbReference>
<dbReference type="PROSITE" id="PS51154">
    <property type="entry name" value="MACRO"/>
    <property type="match status" value="1"/>
</dbReference>
<dbReference type="InterPro" id="IPR002589">
    <property type="entry name" value="Macro_dom"/>
</dbReference>
<evidence type="ECO:0000256" key="1">
    <source>
        <dbReference type="ARBA" id="ARBA00004123"/>
    </source>
</evidence>
<dbReference type="InterPro" id="IPR013783">
    <property type="entry name" value="Ig-like_fold"/>
</dbReference>
<dbReference type="PROSITE" id="PS50853">
    <property type="entry name" value="FN3"/>
    <property type="match status" value="2"/>
</dbReference>
<feature type="domain" description="Fibronectin type-III" evidence="7">
    <location>
        <begin position="294"/>
        <end position="389"/>
    </location>
</feature>
<accession>A0A815MK99</accession>
<dbReference type="InterPro" id="IPR043472">
    <property type="entry name" value="Macro_dom-like"/>
</dbReference>
<feature type="domain" description="Fibronectin type-III" evidence="7">
    <location>
        <begin position="14"/>
        <end position="107"/>
    </location>
</feature>
<dbReference type="InterPro" id="IPR052056">
    <property type="entry name" value="Mono-ARTD/PARP"/>
</dbReference>
<dbReference type="GO" id="GO:0003950">
    <property type="term" value="F:NAD+ poly-ADP-ribosyltransferase activity"/>
    <property type="evidence" value="ECO:0007669"/>
    <property type="project" value="UniProtKB-UniRule"/>
</dbReference>
<evidence type="ECO:0000256" key="2">
    <source>
        <dbReference type="ARBA" id="ARBA00022676"/>
    </source>
</evidence>
<evidence type="ECO:0000259" key="7">
    <source>
        <dbReference type="PROSITE" id="PS50853"/>
    </source>
</evidence>
<dbReference type="GO" id="GO:0005737">
    <property type="term" value="C:cytoplasm"/>
    <property type="evidence" value="ECO:0007669"/>
    <property type="project" value="TreeGrafter"/>
</dbReference>
<dbReference type="Gene3D" id="3.40.220.10">
    <property type="entry name" value="Leucine Aminopeptidase, subunit E, domain 1"/>
    <property type="match status" value="1"/>
</dbReference>
<dbReference type="InterPro" id="IPR036116">
    <property type="entry name" value="FN3_sf"/>
</dbReference>
<dbReference type="GO" id="GO:0005634">
    <property type="term" value="C:nucleus"/>
    <property type="evidence" value="ECO:0007669"/>
    <property type="project" value="UniProtKB-SubCell"/>
</dbReference>
<evidence type="ECO:0000313" key="11">
    <source>
        <dbReference type="Proteomes" id="UP000663845"/>
    </source>
</evidence>
<keyword evidence="4 6" id="KW-0520">NAD</keyword>
<feature type="domain" description="Macro" evidence="9">
    <location>
        <begin position="392"/>
        <end position="553"/>
    </location>
</feature>
<evidence type="ECO:0000259" key="9">
    <source>
        <dbReference type="PROSITE" id="PS51154"/>
    </source>
</evidence>
<comment type="subcellular location">
    <subcellularLocation>
        <location evidence="1">Nucleus</location>
    </subcellularLocation>
</comment>
<evidence type="ECO:0000256" key="3">
    <source>
        <dbReference type="ARBA" id="ARBA00022679"/>
    </source>
</evidence>
<dbReference type="InterPro" id="IPR003961">
    <property type="entry name" value="FN3_dom"/>
</dbReference>
<dbReference type="SUPFAM" id="SSF56399">
    <property type="entry name" value="ADP-ribosylation"/>
    <property type="match status" value="1"/>
</dbReference>
<proteinExistence type="predicted"/>
<keyword evidence="3 6" id="KW-0808">Transferase</keyword>
<dbReference type="Proteomes" id="UP000663845">
    <property type="component" value="Unassembled WGS sequence"/>
</dbReference>
<name>A0A815MK99_9BILA</name>
<evidence type="ECO:0000256" key="4">
    <source>
        <dbReference type="ARBA" id="ARBA00023027"/>
    </source>
</evidence>
<organism evidence="10 11">
    <name type="scientific">Adineta steineri</name>
    <dbReference type="NCBI Taxonomy" id="433720"/>
    <lineage>
        <taxon>Eukaryota</taxon>
        <taxon>Metazoa</taxon>
        <taxon>Spiralia</taxon>
        <taxon>Gnathifera</taxon>
        <taxon>Rotifera</taxon>
        <taxon>Eurotatoria</taxon>
        <taxon>Bdelloidea</taxon>
        <taxon>Adinetida</taxon>
        <taxon>Adinetidae</taxon>
        <taxon>Adineta</taxon>
    </lineage>
</organism>
<evidence type="ECO:0000256" key="5">
    <source>
        <dbReference type="ARBA" id="ARBA00023242"/>
    </source>
</evidence>
<keyword evidence="5" id="KW-0539">Nucleus</keyword>
<evidence type="ECO:0000256" key="6">
    <source>
        <dbReference type="RuleBase" id="RU362114"/>
    </source>
</evidence>
<dbReference type="Pfam" id="PF01661">
    <property type="entry name" value="Macro"/>
    <property type="match status" value="1"/>
</dbReference>
<gene>
    <name evidence="10" type="ORF">JYZ213_LOCUS39261</name>
</gene>
<dbReference type="Pfam" id="PF00644">
    <property type="entry name" value="PARP"/>
    <property type="match status" value="1"/>
</dbReference>
<dbReference type="EMBL" id="CAJNOG010001253">
    <property type="protein sequence ID" value="CAF1425752.1"/>
    <property type="molecule type" value="Genomic_DNA"/>
</dbReference>
<dbReference type="GO" id="GO:0010629">
    <property type="term" value="P:negative regulation of gene expression"/>
    <property type="evidence" value="ECO:0007669"/>
    <property type="project" value="TreeGrafter"/>
</dbReference>
<dbReference type="CDD" id="cd00063">
    <property type="entry name" value="FN3"/>
    <property type="match status" value="1"/>
</dbReference>
<keyword evidence="2 6" id="KW-0328">Glycosyltransferase</keyword>
<dbReference type="PANTHER" id="PTHR14453:SF67">
    <property type="entry name" value="POLY [ADP-RIBOSE] POLYMERASE"/>
    <property type="match status" value="1"/>
</dbReference>
<dbReference type="EC" id="2.4.2.-" evidence="6"/>
<dbReference type="InterPro" id="IPR012317">
    <property type="entry name" value="Poly(ADP-ribose)pol_cat_dom"/>
</dbReference>
<comment type="caution">
    <text evidence="10">The sequence shown here is derived from an EMBL/GenBank/DDBJ whole genome shotgun (WGS) entry which is preliminary data.</text>
</comment>
<protein>
    <recommendedName>
        <fullName evidence="6">Poly [ADP-ribose] polymerase</fullName>
        <shortName evidence="6">PARP</shortName>
        <ecNumber evidence="6">2.4.2.-</ecNumber>
    </recommendedName>
</protein>
<dbReference type="SUPFAM" id="SSF52949">
    <property type="entry name" value="Macro domain-like"/>
    <property type="match status" value="1"/>
</dbReference>
<dbReference type="SUPFAM" id="SSF49265">
    <property type="entry name" value="Fibronectin type III"/>
    <property type="match status" value="3"/>
</dbReference>
<feature type="domain" description="PARP catalytic" evidence="8">
    <location>
        <begin position="547"/>
        <end position="766"/>
    </location>
</feature>